<dbReference type="InterPro" id="IPR012349">
    <property type="entry name" value="Split_barrel_FMN-bd"/>
</dbReference>
<dbReference type="AlphaFoldDB" id="A0A831VUA2"/>
<organism evidence="1">
    <name type="scientific">Pricia antarctica</name>
    <dbReference type="NCBI Taxonomy" id="641691"/>
    <lineage>
        <taxon>Bacteria</taxon>
        <taxon>Pseudomonadati</taxon>
        <taxon>Bacteroidota</taxon>
        <taxon>Flavobacteriia</taxon>
        <taxon>Flavobacteriales</taxon>
        <taxon>Flavobacteriaceae</taxon>
        <taxon>Pricia</taxon>
    </lineage>
</organism>
<dbReference type="Pfam" id="PF12900">
    <property type="entry name" value="Pyridox_ox_2"/>
    <property type="match status" value="1"/>
</dbReference>
<dbReference type="Proteomes" id="UP000886191">
    <property type="component" value="Unassembled WGS sequence"/>
</dbReference>
<sequence>MESYLVYLKTQFWMNTIAHKSIKFDANSREVMKEFKKEALNTVRRGAVRANYEVEKINTILDAGFVGYVSYIFEGKAISLPMAYGRAGDKIYLHGSLKNRMLLSLLEAKEASMTVMHLDALVLARSGLHHSVNYRSATLFGSVLKITNGQKKENALKCVVDHMMEGRWEGIRPMLKKELDGTLVVEMTIQSASAKIRDVGVKDEKSDIDLPIWAGLLPLKQIAEFPESDALLPQGIEIPEHVLAYYNENKYKAVDKH</sequence>
<gene>
    <name evidence="1" type="ORF">ENH87_05750</name>
</gene>
<dbReference type="Gene3D" id="2.30.110.10">
    <property type="entry name" value="Electron Transport, Fmn-binding Protein, Chain A"/>
    <property type="match status" value="1"/>
</dbReference>
<dbReference type="SUPFAM" id="SSF50475">
    <property type="entry name" value="FMN-binding split barrel"/>
    <property type="match status" value="1"/>
</dbReference>
<proteinExistence type="predicted"/>
<comment type="caution">
    <text evidence="1">The sequence shown here is derived from an EMBL/GenBank/DDBJ whole genome shotgun (WGS) entry which is preliminary data.</text>
</comment>
<dbReference type="EMBL" id="DRGL01000023">
    <property type="protein sequence ID" value="HEA20404.1"/>
    <property type="molecule type" value="Genomic_DNA"/>
</dbReference>
<protein>
    <submittedName>
        <fullName evidence="1">Pyridoxamine 5'-phosphate oxidase family protein</fullName>
    </submittedName>
</protein>
<reference evidence="1" key="1">
    <citation type="journal article" date="2020" name="mSystems">
        <title>Genome- and Community-Level Interaction Insights into Carbon Utilization and Element Cycling Functions of Hydrothermarchaeota in Hydrothermal Sediment.</title>
        <authorList>
            <person name="Zhou Z."/>
            <person name="Liu Y."/>
            <person name="Xu W."/>
            <person name="Pan J."/>
            <person name="Luo Z.H."/>
            <person name="Li M."/>
        </authorList>
    </citation>
    <scope>NUCLEOTIDE SEQUENCE [LARGE SCALE GENOMIC DNA]</scope>
    <source>
        <strain evidence="1">HyVt-345</strain>
    </source>
</reference>
<dbReference type="PANTHER" id="PTHR34071">
    <property type="entry name" value="5-NITROIMIDAZOLE ANTIBIOTICS RESISTANCE PROTEIN, NIMA-FAMILY-RELATED PROTEIN-RELATED"/>
    <property type="match status" value="1"/>
</dbReference>
<dbReference type="InterPro" id="IPR024747">
    <property type="entry name" value="Pyridox_Oxase-rel"/>
</dbReference>
<evidence type="ECO:0000313" key="1">
    <source>
        <dbReference type="EMBL" id="HEA20404.1"/>
    </source>
</evidence>
<accession>A0A831VUA2</accession>
<dbReference type="PANTHER" id="PTHR34071:SF2">
    <property type="entry name" value="FLAVIN-NUCLEOTIDE-BINDING PROTEIN"/>
    <property type="match status" value="1"/>
</dbReference>
<name>A0A831VUA2_9FLAO</name>